<dbReference type="SUPFAM" id="SSF47413">
    <property type="entry name" value="lambda repressor-like DNA-binding domains"/>
    <property type="match status" value="1"/>
</dbReference>
<feature type="compositionally biased region" description="Basic and acidic residues" evidence="1">
    <location>
        <begin position="1"/>
        <end position="10"/>
    </location>
</feature>
<dbReference type="Pfam" id="PF17765">
    <property type="entry name" value="MLTR_LBD"/>
    <property type="match status" value="1"/>
</dbReference>
<proteinExistence type="predicted"/>
<dbReference type="EMBL" id="JH660647">
    <property type="protein sequence ID" value="EIM26089.1"/>
    <property type="molecule type" value="Genomic_DNA"/>
</dbReference>
<feature type="domain" description="HTH cro/C1-type" evidence="2">
    <location>
        <begin position="48"/>
        <end position="102"/>
    </location>
</feature>
<accession>I4YQ47</accession>
<dbReference type="Gene3D" id="1.10.260.40">
    <property type="entry name" value="lambda repressor-like DNA-binding domains"/>
    <property type="match status" value="1"/>
</dbReference>
<dbReference type="Proteomes" id="UP000003947">
    <property type="component" value="Unassembled WGS sequence"/>
</dbReference>
<dbReference type="SMART" id="SM00530">
    <property type="entry name" value="HTH_XRE"/>
    <property type="match status" value="1"/>
</dbReference>
<name>I4YQ47_9HYPH</name>
<gene>
    <name evidence="3" type="ORF">MicloDRAFT_00068210</name>
</gene>
<dbReference type="eggNOG" id="COG1396">
    <property type="taxonomic scope" value="Bacteria"/>
</dbReference>
<dbReference type="InterPro" id="IPR010982">
    <property type="entry name" value="Lambda_DNA-bd_dom_sf"/>
</dbReference>
<dbReference type="CDD" id="cd00093">
    <property type="entry name" value="HTH_XRE"/>
    <property type="match status" value="1"/>
</dbReference>
<dbReference type="InterPro" id="IPR041413">
    <property type="entry name" value="MLTR_LBD"/>
</dbReference>
<organism evidence="3 4">
    <name type="scientific">Microvirga lotononidis</name>
    <dbReference type="NCBI Taxonomy" id="864069"/>
    <lineage>
        <taxon>Bacteria</taxon>
        <taxon>Pseudomonadati</taxon>
        <taxon>Pseudomonadota</taxon>
        <taxon>Alphaproteobacteria</taxon>
        <taxon>Hyphomicrobiales</taxon>
        <taxon>Methylobacteriaceae</taxon>
        <taxon>Microvirga</taxon>
    </lineage>
</organism>
<dbReference type="InterPro" id="IPR001387">
    <property type="entry name" value="Cro/C1-type_HTH"/>
</dbReference>
<dbReference type="PATRIC" id="fig|864069.3.peg.7290"/>
<protein>
    <submittedName>
        <fullName evidence="3">Putative transcriptional regulator</fullName>
    </submittedName>
</protein>
<keyword evidence="4" id="KW-1185">Reference proteome</keyword>
<dbReference type="PANTHER" id="PTHR35010">
    <property type="entry name" value="BLL4672 PROTEIN-RELATED"/>
    <property type="match status" value="1"/>
</dbReference>
<reference evidence="3 4" key="1">
    <citation type="submission" date="2012-02" db="EMBL/GenBank/DDBJ databases">
        <title>Improved High-Quality Draft sequence of Microvirga sp. WSM3557.</title>
        <authorList>
            <consortium name="US DOE Joint Genome Institute"/>
            <person name="Lucas S."/>
            <person name="Han J."/>
            <person name="Lapidus A."/>
            <person name="Cheng J.-F."/>
            <person name="Goodwin L."/>
            <person name="Pitluck S."/>
            <person name="Peters L."/>
            <person name="Zhang X."/>
            <person name="Detter J.C."/>
            <person name="Han C."/>
            <person name="Tapia R."/>
            <person name="Land M."/>
            <person name="Hauser L."/>
            <person name="Kyrpides N."/>
            <person name="Ivanova N."/>
            <person name="Pagani I."/>
            <person name="Brau L."/>
            <person name="Yates R."/>
            <person name="O'Hara G."/>
            <person name="Rui T."/>
            <person name="Howieson J."/>
            <person name="Reeve W."/>
            <person name="Woyke T."/>
        </authorList>
    </citation>
    <scope>NUCLEOTIDE SEQUENCE [LARGE SCALE GENOMIC DNA]</scope>
    <source>
        <strain evidence="3 4">WSM3557</strain>
    </source>
</reference>
<evidence type="ECO:0000256" key="1">
    <source>
        <dbReference type="SAM" id="MobiDB-lite"/>
    </source>
</evidence>
<dbReference type="PANTHER" id="PTHR35010:SF4">
    <property type="entry name" value="BLL5781 PROTEIN"/>
    <property type="match status" value="1"/>
</dbReference>
<dbReference type="PROSITE" id="PS50943">
    <property type="entry name" value="HTH_CROC1"/>
    <property type="match status" value="1"/>
</dbReference>
<dbReference type="AlphaFoldDB" id="I4YQ47"/>
<evidence type="ECO:0000313" key="4">
    <source>
        <dbReference type="Proteomes" id="UP000003947"/>
    </source>
</evidence>
<dbReference type="GO" id="GO:0003677">
    <property type="term" value="F:DNA binding"/>
    <property type="evidence" value="ECO:0007669"/>
    <property type="project" value="InterPro"/>
</dbReference>
<evidence type="ECO:0000313" key="3">
    <source>
        <dbReference type="EMBL" id="EIM26089.1"/>
    </source>
</evidence>
<evidence type="ECO:0000259" key="2">
    <source>
        <dbReference type="PROSITE" id="PS50943"/>
    </source>
</evidence>
<dbReference type="Pfam" id="PF13560">
    <property type="entry name" value="HTH_31"/>
    <property type="match status" value="1"/>
</dbReference>
<dbReference type="HOGENOM" id="CLU_083309_0_0_5"/>
<feature type="region of interest" description="Disordered" evidence="1">
    <location>
        <begin position="1"/>
        <end position="21"/>
    </location>
</feature>
<dbReference type="Gene3D" id="3.30.450.180">
    <property type="match status" value="1"/>
</dbReference>
<dbReference type="STRING" id="864069.MicloDRAFT_00068210"/>
<sequence>MNAGFRKDRAQSITSEVMEDERAPRYGPLMTTASTRPVTTDRHVGDYLREWRQRRRLSQMDLALEAEISTRHLSFLETGRSQPSREMVLLLAEKLDMPLRERNIMLVSAGFAPVYSQRSLDDPALVSMRQAVDLVLKGHDPYPALAVDRHWSLVSANEALVSLIGDVDPVLMKPPVNVLRLSIHPAGLARRIVNFTEWRNHLVHRLHRQVDATGDAVLAALIEELRSYPTPDAAARAPKTNHDHAGIVVPLQLHTEEGVLTLFSTTTIFGTPVDVTLSELAIEAFFPADPETGSALRRLAEKRQAAAAMAG</sequence>